<dbReference type="AlphaFoldDB" id="A0A430HCL7"/>
<feature type="region of interest" description="Disordered" evidence="1">
    <location>
        <begin position="184"/>
        <end position="204"/>
    </location>
</feature>
<dbReference type="EMBL" id="RXLQ01000030">
    <property type="protein sequence ID" value="RSZ55241.1"/>
    <property type="molecule type" value="Genomic_DNA"/>
</dbReference>
<sequence>MKNHPIPKHGPRFQIDEWIQSALRGELLAIVESDWLDICHIDRVTRSLDELRLLTGMPERTVPREKLHPGVALLHCVRYEEMSKPTLDGLPAALLQVLGLDDQSGPHFLGGERWLEVERRFRAQTEYKLSSADEARSRKGDIGQRKAVVKNSRASCWKSLAYRLNVFLGQASALSSMLHSKLNRRRGRGIASSKEPQALDRPDQEIYEHVHRPSPSRPAVENLINDSPCDAAKQVLADIMRQRGWPHERLITNGMHNLRHRRVPQKPRSPKNQGNNPGDSEGDGCDDADDITA</sequence>
<accession>A0A430HCL7</accession>
<comment type="caution">
    <text evidence="2">The sequence shown here is derived from an EMBL/GenBank/DDBJ whole genome shotgun (WGS) entry which is preliminary data.</text>
</comment>
<keyword evidence="3" id="KW-1185">Reference proteome</keyword>
<evidence type="ECO:0000313" key="3">
    <source>
        <dbReference type="Proteomes" id="UP000278085"/>
    </source>
</evidence>
<name>A0A430HCL7_9BURK</name>
<dbReference type="RefSeq" id="WP_126077773.1">
    <property type="nucleotide sequence ID" value="NZ_CP051166.1"/>
</dbReference>
<feature type="compositionally biased region" description="Acidic residues" evidence="1">
    <location>
        <begin position="280"/>
        <end position="293"/>
    </location>
</feature>
<evidence type="ECO:0000256" key="1">
    <source>
        <dbReference type="SAM" id="MobiDB-lite"/>
    </source>
</evidence>
<evidence type="ECO:0000313" key="2">
    <source>
        <dbReference type="EMBL" id="RSZ55241.1"/>
    </source>
</evidence>
<reference evidence="2 3" key="1">
    <citation type="submission" date="2018-12" db="EMBL/GenBank/DDBJ databases">
        <authorList>
            <person name="Yang E."/>
        </authorList>
    </citation>
    <scope>NUCLEOTIDE SEQUENCE [LARGE SCALE GENOMIC DNA]</scope>
    <source>
        <strain evidence="2 3">SOD</strain>
    </source>
</reference>
<organism evidence="2 3">
    <name type="scientific">Massilia atriviolacea</name>
    <dbReference type="NCBI Taxonomy" id="2495579"/>
    <lineage>
        <taxon>Bacteria</taxon>
        <taxon>Pseudomonadati</taxon>
        <taxon>Pseudomonadota</taxon>
        <taxon>Betaproteobacteria</taxon>
        <taxon>Burkholderiales</taxon>
        <taxon>Oxalobacteraceae</taxon>
        <taxon>Telluria group</taxon>
        <taxon>Massilia</taxon>
    </lineage>
</organism>
<gene>
    <name evidence="2" type="ORF">EJB06_30415</name>
</gene>
<feature type="region of interest" description="Disordered" evidence="1">
    <location>
        <begin position="250"/>
        <end position="293"/>
    </location>
</feature>
<proteinExistence type="predicted"/>
<protein>
    <submittedName>
        <fullName evidence="2">Uncharacterized protein</fullName>
    </submittedName>
</protein>
<feature type="compositionally biased region" description="Basic residues" evidence="1">
    <location>
        <begin position="257"/>
        <end position="269"/>
    </location>
</feature>
<dbReference type="Proteomes" id="UP000278085">
    <property type="component" value="Unassembled WGS sequence"/>
</dbReference>